<accession>A0A8A1M4Q8</accession>
<dbReference type="AlphaFoldDB" id="A0A8A1M4Q8"/>
<proteinExistence type="predicted"/>
<reference evidence="2" key="1">
    <citation type="submission" date="2021-01" db="EMBL/GenBank/DDBJ databases">
        <title>Chromosome-level genome assembly of a human fungal pathogen reveals clustering of transcriptionally co-regulated genes.</title>
        <authorList>
            <person name="Voorhies M."/>
            <person name="Cohen S."/>
            <person name="Shea T.P."/>
            <person name="Petrus S."/>
            <person name="Munoz J.F."/>
            <person name="Poplawski S."/>
            <person name="Goldman W.E."/>
            <person name="Michael T."/>
            <person name="Cuomo C.A."/>
            <person name="Sil A."/>
            <person name="Beyhan S."/>
        </authorList>
    </citation>
    <scope>NUCLEOTIDE SEQUENCE</scope>
    <source>
        <strain evidence="2">WU24</strain>
    </source>
</reference>
<evidence type="ECO:0000313" key="3">
    <source>
        <dbReference type="Proteomes" id="UP000663671"/>
    </source>
</evidence>
<sequence>MGSDKVKGAFAHNQRNRPPPKKGAAGNHGSIDRPVLSQAAVSTSSVMEGSKRPFPAVAISLKKPRLLIIDMRLFFGLLSSKHFDIPDDKPSIVHRKHGVDSMILEE</sequence>
<gene>
    <name evidence="2" type="ORF">I7I51_05826</name>
</gene>
<protein>
    <submittedName>
        <fullName evidence="2">Uncharacterized protein</fullName>
    </submittedName>
</protein>
<dbReference type="VEuPathDB" id="FungiDB:I7I51_05826"/>
<evidence type="ECO:0000313" key="2">
    <source>
        <dbReference type="EMBL" id="QSS61019.1"/>
    </source>
</evidence>
<feature type="region of interest" description="Disordered" evidence="1">
    <location>
        <begin position="1"/>
        <end position="35"/>
    </location>
</feature>
<evidence type="ECO:0000256" key="1">
    <source>
        <dbReference type="SAM" id="MobiDB-lite"/>
    </source>
</evidence>
<dbReference type="EMBL" id="CP069110">
    <property type="protein sequence ID" value="QSS61019.1"/>
    <property type="molecule type" value="Genomic_DNA"/>
</dbReference>
<organism evidence="2 3">
    <name type="scientific">Ajellomyces capsulatus</name>
    <name type="common">Darling's disease fungus</name>
    <name type="synonym">Histoplasma capsulatum</name>
    <dbReference type="NCBI Taxonomy" id="5037"/>
    <lineage>
        <taxon>Eukaryota</taxon>
        <taxon>Fungi</taxon>
        <taxon>Dikarya</taxon>
        <taxon>Ascomycota</taxon>
        <taxon>Pezizomycotina</taxon>
        <taxon>Eurotiomycetes</taxon>
        <taxon>Eurotiomycetidae</taxon>
        <taxon>Onygenales</taxon>
        <taxon>Ajellomycetaceae</taxon>
        <taxon>Histoplasma</taxon>
    </lineage>
</organism>
<dbReference type="Proteomes" id="UP000663671">
    <property type="component" value="Chromosome 4"/>
</dbReference>
<name>A0A8A1M4Q8_AJECA</name>